<evidence type="ECO:0000313" key="2">
    <source>
        <dbReference type="EMBL" id="KKN57271.1"/>
    </source>
</evidence>
<dbReference type="Pfam" id="PF21751">
    <property type="entry name" value="DACNV"/>
    <property type="match status" value="1"/>
</dbReference>
<feature type="domain" description="Probable sensor" evidence="1">
    <location>
        <begin position="29"/>
        <end position="128"/>
    </location>
</feature>
<evidence type="ECO:0000259" key="1">
    <source>
        <dbReference type="Pfam" id="PF21751"/>
    </source>
</evidence>
<organism evidence="2">
    <name type="scientific">marine sediment metagenome</name>
    <dbReference type="NCBI Taxonomy" id="412755"/>
    <lineage>
        <taxon>unclassified sequences</taxon>
        <taxon>metagenomes</taxon>
        <taxon>ecological metagenomes</taxon>
    </lineage>
</organism>
<reference evidence="2" key="1">
    <citation type="journal article" date="2015" name="Nature">
        <title>Complex archaea that bridge the gap between prokaryotes and eukaryotes.</title>
        <authorList>
            <person name="Spang A."/>
            <person name="Saw J.H."/>
            <person name="Jorgensen S.L."/>
            <person name="Zaremba-Niedzwiedzka K."/>
            <person name="Martijn J."/>
            <person name="Lind A.E."/>
            <person name="van Eijk R."/>
            <person name="Schleper C."/>
            <person name="Guy L."/>
            <person name="Ettema T.J."/>
        </authorList>
    </citation>
    <scope>NUCLEOTIDE SEQUENCE</scope>
</reference>
<dbReference type="AlphaFoldDB" id="A0A0F9U7Q6"/>
<dbReference type="EMBL" id="LAZR01000811">
    <property type="protein sequence ID" value="KKN57271.1"/>
    <property type="molecule type" value="Genomic_DNA"/>
</dbReference>
<dbReference type="InterPro" id="IPR036888">
    <property type="entry name" value="DNA_integrity_DisA_N_sf"/>
</dbReference>
<dbReference type="InterPro" id="IPR048551">
    <property type="entry name" value="DACNV"/>
</dbReference>
<gene>
    <name evidence="2" type="ORF">LCGC14_0563990</name>
</gene>
<protein>
    <recommendedName>
        <fullName evidence="1">Probable sensor domain-containing protein</fullName>
    </recommendedName>
</protein>
<dbReference type="Gene3D" id="3.40.1700.10">
    <property type="entry name" value="DNA integrity scanning protein, DisA, N-terminal domain"/>
    <property type="match status" value="1"/>
</dbReference>
<accession>A0A0F9U7Q6</accession>
<dbReference type="SUPFAM" id="SSF143597">
    <property type="entry name" value="YojJ-like"/>
    <property type="match status" value="1"/>
</dbReference>
<name>A0A0F9U7Q6_9ZZZZ</name>
<sequence>MKEYKFPQNLTEYIQKKWENFIGGDYKPPPLPNEQILKYILEVAYLVGMEKEENRSLKFCLCCTPTIDSISKQHYPKELIETWKIKPSREFNVQEIRRICIGTNIINSAIWIRFSEKDKNEVEIYGLINLGPQWEQTKRAFSYRIESNPNALIIRVENQNQIRIYQGNYLLVSLESGILQEPIPFFMNIMFDQLVNEGLSYFSEEIFNPVLDPIKEFKEFEFIAYKNVLVAILNRIQMNRHGGTLILSGKENDFLLSKEKIIRTKYDLSDNSAYLRTNFINFINSRHQFADLNYKFEKGELTINDVKLKEFEYSITLEKLRNTCLFTGDLANADGALIIKNDFTIMGFGTEIIMDKLKQIKVYQINDLHDYLGKEKKEFDSEQRGMRHRSAMRLCAAFSDITAFVVSQDGTISIISQNREGDVCIQSNIRFTNMNMVFA</sequence>
<comment type="caution">
    <text evidence="2">The sequence shown here is derived from an EMBL/GenBank/DDBJ whole genome shotgun (WGS) entry which is preliminary data.</text>
</comment>
<proteinExistence type="predicted"/>